<keyword evidence="4" id="KW-1185">Reference proteome</keyword>
<reference evidence="3 4" key="1">
    <citation type="submission" date="2020-11" db="EMBL/GenBank/DDBJ databases">
        <title>Kefir isolates.</title>
        <authorList>
            <person name="Marcisauskas S."/>
            <person name="Kim Y."/>
            <person name="Blasche S."/>
        </authorList>
    </citation>
    <scope>NUCLEOTIDE SEQUENCE [LARGE SCALE GENOMIC DNA]</scope>
    <source>
        <strain evidence="3 4">KR</strain>
    </source>
</reference>
<feature type="region of interest" description="Disordered" evidence="1">
    <location>
        <begin position="183"/>
        <end position="220"/>
    </location>
</feature>
<dbReference type="PANTHER" id="PTHR12419:SF10">
    <property type="entry name" value="DEUBIQUITINASE OTUD6B"/>
    <property type="match status" value="1"/>
</dbReference>
<organism evidence="3 4">
    <name type="scientific">Rhodotorula mucilaginosa</name>
    <name type="common">Yeast</name>
    <name type="synonym">Rhodotorula rubra</name>
    <dbReference type="NCBI Taxonomy" id="5537"/>
    <lineage>
        <taxon>Eukaryota</taxon>
        <taxon>Fungi</taxon>
        <taxon>Dikarya</taxon>
        <taxon>Basidiomycota</taxon>
        <taxon>Pucciniomycotina</taxon>
        <taxon>Microbotryomycetes</taxon>
        <taxon>Sporidiobolales</taxon>
        <taxon>Sporidiobolaceae</taxon>
        <taxon>Rhodotorula</taxon>
    </lineage>
</organism>
<dbReference type="InterPro" id="IPR038765">
    <property type="entry name" value="Papain-like_cys_pep_sf"/>
</dbReference>
<feature type="domain" description="OTU" evidence="2">
    <location>
        <begin position="272"/>
        <end position="415"/>
    </location>
</feature>
<dbReference type="GO" id="GO:0004843">
    <property type="term" value="F:cysteine-type deubiquitinase activity"/>
    <property type="evidence" value="ECO:0007669"/>
    <property type="project" value="TreeGrafter"/>
</dbReference>
<feature type="region of interest" description="Disordered" evidence="1">
    <location>
        <begin position="106"/>
        <end position="171"/>
    </location>
</feature>
<dbReference type="Proteomes" id="UP000777482">
    <property type="component" value="Unassembled WGS sequence"/>
</dbReference>
<proteinExistence type="predicted"/>
<dbReference type="CDD" id="cd22748">
    <property type="entry name" value="OTU_OTUD6-like"/>
    <property type="match status" value="1"/>
</dbReference>
<evidence type="ECO:0000256" key="1">
    <source>
        <dbReference type="SAM" id="MobiDB-lite"/>
    </source>
</evidence>
<protein>
    <recommendedName>
        <fullName evidence="2">OTU domain-containing protein</fullName>
    </recommendedName>
</protein>
<dbReference type="PROSITE" id="PS50802">
    <property type="entry name" value="OTU"/>
    <property type="match status" value="1"/>
</dbReference>
<feature type="compositionally biased region" description="Polar residues" evidence="1">
    <location>
        <begin position="124"/>
        <end position="138"/>
    </location>
</feature>
<dbReference type="OrthoDB" id="415023at2759"/>
<dbReference type="Pfam" id="PF02338">
    <property type="entry name" value="OTU"/>
    <property type="match status" value="1"/>
</dbReference>
<feature type="compositionally biased region" description="Basic and acidic residues" evidence="1">
    <location>
        <begin position="211"/>
        <end position="220"/>
    </location>
</feature>
<dbReference type="InterPro" id="IPR003323">
    <property type="entry name" value="OTU_dom"/>
</dbReference>
<feature type="compositionally biased region" description="Polar residues" evidence="1">
    <location>
        <begin position="146"/>
        <end position="170"/>
    </location>
</feature>
<name>A0A9P7B3T9_RHOMI</name>
<accession>A0A9P7B3T9</accession>
<evidence type="ECO:0000259" key="2">
    <source>
        <dbReference type="PROSITE" id="PS50802"/>
    </source>
</evidence>
<evidence type="ECO:0000313" key="3">
    <source>
        <dbReference type="EMBL" id="KAG0657056.1"/>
    </source>
</evidence>
<comment type="caution">
    <text evidence="3">The sequence shown here is derived from an EMBL/GenBank/DDBJ whole genome shotgun (WGS) entry which is preliminary data.</text>
</comment>
<dbReference type="AlphaFoldDB" id="A0A9P7B3T9"/>
<sequence length="440" mass="47170">MASAPAQQHEQNVDTLVSAATKVVPPPPALNPLLARGKLKKTNSGGVGKKKNSKGSKQPAPTRTELIKDVYQAKQGELEVVSAGGADPAEEGDVLDLADQLLQQLGDQIEEDQQQRTEGAAPPSASSLNVAAPASSTGAAVDSRKTTATGAMSPAPSTASSHVSHGSGQTARERLHDFKDGLKDAFMPNRKSDSASSSGTGSLLGGSGGNGEKKMGRQEARKVLTAEVAQLRKAQAMEQQRQEAAAEVAAENDNSIEAERTAIGAQCRKLHLHIKEIEPDGHCMYSAIADQANFLKLSQPEKETYQSTRKHAADYMRTHPDDFLPFLPSEDDPENMMGPDEFRRYCDTVEKTAEWGGEPEIRALSLYYNAPIIVVQAGTDMVEHGSDFPRERAMLISYHRKMYGLGEHYNSLRPSTHGAPHVLPPAPAATDPIGQRVVAV</sequence>
<feature type="region of interest" description="Disordered" evidence="1">
    <location>
        <begin position="24"/>
        <end position="65"/>
    </location>
</feature>
<dbReference type="InterPro" id="IPR050704">
    <property type="entry name" value="Peptidase_C85-like"/>
</dbReference>
<gene>
    <name evidence="3" type="ORF">C6P46_006718</name>
</gene>
<dbReference type="PANTHER" id="PTHR12419">
    <property type="entry name" value="OTU DOMAIN CONTAINING PROTEIN"/>
    <property type="match status" value="1"/>
</dbReference>
<dbReference type="Gene3D" id="3.90.70.80">
    <property type="match status" value="1"/>
</dbReference>
<dbReference type="GO" id="GO:0016579">
    <property type="term" value="P:protein deubiquitination"/>
    <property type="evidence" value="ECO:0007669"/>
    <property type="project" value="TreeGrafter"/>
</dbReference>
<dbReference type="SUPFAM" id="SSF54001">
    <property type="entry name" value="Cysteine proteinases"/>
    <property type="match status" value="1"/>
</dbReference>
<dbReference type="EMBL" id="PUHQ01000087">
    <property type="protein sequence ID" value="KAG0657056.1"/>
    <property type="molecule type" value="Genomic_DNA"/>
</dbReference>
<evidence type="ECO:0000313" key="4">
    <source>
        <dbReference type="Proteomes" id="UP000777482"/>
    </source>
</evidence>